<proteinExistence type="predicted"/>
<reference evidence="1 2" key="1">
    <citation type="submission" date="2010-01" db="EMBL/GenBank/DDBJ databases">
        <authorList>
            <person name="Weinstock G."/>
            <person name="Sodergren E."/>
            <person name="Clifton S."/>
            <person name="Fulton L."/>
            <person name="Fulton B."/>
            <person name="Courtney L."/>
            <person name="Fronick C."/>
            <person name="Harrison M."/>
            <person name="Strong C."/>
            <person name="Farmer C."/>
            <person name="Delahaunty K."/>
            <person name="Markovic C."/>
            <person name="Hall O."/>
            <person name="Minx P."/>
            <person name="Tomlinson C."/>
            <person name="Mitreva M."/>
            <person name="Nelson J."/>
            <person name="Hou S."/>
            <person name="Wollam A."/>
            <person name="Pepin K.H."/>
            <person name="Johnson M."/>
            <person name="Bhonagiri V."/>
            <person name="Nash W.E."/>
            <person name="Warren W."/>
            <person name="Chinwalla A."/>
            <person name="Mardis E.R."/>
            <person name="Wilson R.K."/>
        </authorList>
    </citation>
    <scope>NUCLEOTIDE SEQUENCE [LARGE SCALE GENOMIC DNA]</scope>
    <source>
        <strain evidence="1 2">NJ9703</strain>
    </source>
</reference>
<dbReference type="EMBL" id="ACEO02000003">
    <property type="protein sequence ID" value="EFC52673.1"/>
    <property type="molecule type" value="Genomic_DNA"/>
</dbReference>
<protein>
    <submittedName>
        <fullName evidence="1">Uncharacterized protein</fullName>
    </submittedName>
</protein>
<dbReference type="AlphaFoldDB" id="A0A9W5MZV3"/>
<accession>A0A9W5MZV3</accession>
<gene>
    <name evidence="1" type="ORF">NEISUBOT_04028</name>
</gene>
<organism evidence="1 2">
    <name type="scientific">Neisseria subflava NJ9703</name>
    <dbReference type="NCBI Taxonomy" id="546268"/>
    <lineage>
        <taxon>Bacteria</taxon>
        <taxon>Pseudomonadati</taxon>
        <taxon>Pseudomonadota</taxon>
        <taxon>Betaproteobacteria</taxon>
        <taxon>Neisseriales</taxon>
        <taxon>Neisseriaceae</taxon>
        <taxon>Neisseria</taxon>
    </lineage>
</organism>
<evidence type="ECO:0000313" key="2">
    <source>
        <dbReference type="Proteomes" id="UP000004621"/>
    </source>
</evidence>
<evidence type="ECO:0000313" key="1">
    <source>
        <dbReference type="EMBL" id="EFC52673.1"/>
    </source>
</evidence>
<sequence length="42" mass="4746">MGRLKTAFCLLCDKQYNTACGLFCYGLDFFCKLTIDPIVFTA</sequence>
<comment type="caution">
    <text evidence="1">The sequence shown here is derived from an EMBL/GenBank/DDBJ whole genome shotgun (WGS) entry which is preliminary data.</text>
</comment>
<dbReference type="Proteomes" id="UP000004621">
    <property type="component" value="Unassembled WGS sequence"/>
</dbReference>
<name>A0A9W5MZV3_NEISU</name>